<comment type="caution">
    <text evidence="1">The sequence shown here is derived from an EMBL/GenBank/DDBJ whole genome shotgun (WGS) entry which is preliminary data.</text>
</comment>
<reference evidence="1" key="2">
    <citation type="submission" date="2023-05" db="EMBL/GenBank/DDBJ databases">
        <authorList>
            <person name="Fouks B."/>
        </authorList>
    </citation>
    <scope>NUCLEOTIDE SEQUENCE</scope>
    <source>
        <strain evidence="1">Stay&amp;Tobe</strain>
        <tissue evidence="1">Testes</tissue>
    </source>
</reference>
<protein>
    <submittedName>
        <fullName evidence="1">Uncharacterized protein</fullName>
    </submittedName>
</protein>
<evidence type="ECO:0000313" key="1">
    <source>
        <dbReference type="EMBL" id="KAJ9586844.1"/>
    </source>
</evidence>
<reference evidence="1" key="1">
    <citation type="journal article" date="2023" name="IScience">
        <title>Live-bearing cockroach genome reveals convergent evolutionary mechanisms linked to viviparity in insects and beyond.</title>
        <authorList>
            <person name="Fouks B."/>
            <person name="Harrison M.C."/>
            <person name="Mikhailova A.A."/>
            <person name="Marchal E."/>
            <person name="English S."/>
            <person name="Carruthers M."/>
            <person name="Jennings E.C."/>
            <person name="Chiamaka E.L."/>
            <person name="Frigard R.A."/>
            <person name="Pippel M."/>
            <person name="Attardo G.M."/>
            <person name="Benoit J.B."/>
            <person name="Bornberg-Bauer E."/>
            <person name="Tobe S.S."/>
        </authorList>
    </citation>
    <scope>NUCLEOTIDE SEQUENCE</scope>
    <source>
        <strain evidence="1">Stay&amp;Tobe</strain>
    </source>
</reference>
<organism evidence="1 2">
    <name type="scientific">Diploptera punctata</name>
    <name type="common">Pacific beetle cockroach</name>
    <dbReference type="NCBI Taxonomy" id="6984"/>
    <lineage>
        <taxon>Eukaryota</taxon>
        <taxon>Metazoa</taxon>
        <taxon>Ecdysozoa</taxon>
        <taxon>Arthropoda</taxon>
        <taxon>Hexapoda</taxon>
        <taxon>Insecta</taxon>
        <taxon>Pterygota</taxon>
        <taxon>Neoptera</taxon>
        <taxon>Polyneoptera</taxon>
        <taxon>Dictyoptera</taxon>
        <taxon>Blattodea</taxon>
        <taxon>Blaberoidea</taxon>
        <taxon>Blaberidae</taxon>
        <taxon>Diplopterinae</taxon>
        <taxon>Diploptera</taxon>
    </lineage>
</organism>
<proteinExistence type="predicted"/>
<keyword evidence="2" id="KW-1185">Reference proteome</keyword>
<evidence type="ECO:0000313" key="2">
    <source>
        <dbReference type="Proteomes" id="UP001233999"/>
    </source>
</evidence>
<feature type="non-terminal residue" evidence="1">
    <location>
        <position position="1"/>
    </location>
</feature>
<feature type="non-terminal residue" evidence="1">
    <location>
        <position position="135"/>
    </location>
</feature>
<accession>A0AAD8EEE9</accession>
<dbReference type="AlphaFoldDB" id="A0AAD8EEE9"/>
<dbReference type="Proteomes" id="UP001233999">
    <property type="component" value="Unassembled WGS sequence"/>
</dbReference>
<name>A0AAD8EEE9_DIPPU</name>
<sequence>IRVQYLRTADLPASFREILIHHHMSTDDLRRVFQVESHDQVPEYEVVHVHSLTKRGVRTDDDDSKLRRLKLKAFGRDVHLTLQRTDGLFKDGELKMWVVEPNITQPHEVEYRDLPQYCRTGSNDLNPNNTAFPLQ</sequence>
<dbReference type="EMBL" id="JASPKZ010006831">
    <property type="protein sequence ID" value="KAJ9586844.1"/>
    <property type="molecule type" value="Genomic_DNA"/>
</dbReference>
<gene>
    <name evidence="1" type="ORF">L9F63_019563</name>
</gene>